<protein>
    <recommendedName>
        <fullName evidence="7">MTOR-associated protein MEAK7</fullName>
    </recommendedName>
    <alternativeName>
        <fullName evidence="9">TBC/LysM-associated domain-containing protein 1</fullName>
    </alternativeName>
    <alternativeName>
        <fullName evidence="8">TLD domain-containing protein 1</fullName>
    </alternativeName>
</protein>
<feature type="region of interest" description="Disordered" evidence="10">
    <location>
        <begin position="307"/>
        <end position="350"/>
    </location>
</feature>
<feature type="domain" description="TLDc" evidence="11">
    <location>
        <begin position="425"/>
        <end position="600"/>
    </location>
</feature>
<dbReference type="GO" id="GO:0006979">
    <property type="term" value="P:response to oxidative stress"/>
    <property type="evidence" value="ECO:0007669"/>
    <property type="project" value="TreeGrafter"/>
</dbReference>
<evidence type="ECO:0000259" key="11">
    <source>
        <dbReference type="PROSITE" id="PS51886"/>
    </source>
</evidence>
<evidence type="ECO:0000256" key="3">
    <source>
        <dbReference type="ARBA" id="ARBA00004496"/>
    </source>
</evidence>
<dbReference type="GO" id="GO:0005737">
    <property type="term" value="C:cytoplasm"/>
    <property type="evidence" value="ECO:0007669"/>
    <property type="project" value="UniProtKB-SubCell"/>
</dbReference>
<feature type="compositionally biased region" description="Low complexity" evidence="10">
    <location>
        <begin position="97"/>
        <end position="116"/>
    </location>
</feature>
<evidence type="ECO:0000256" key="4">
    <source>
        <dbReference type="ARBA" id="ARBA00022490"/>
    </source>
</evidence>
<proteinExistence type="predicted"/>
<evidence type="ECO:0000256" key="5">
    <source>
        <dbReference type="ARBA" id="ARBA00023136"/>
    </source>
</evidence>
<evidence type="ECO:0000313" key="12">
    <source>
        <dbReference type="EMBL" id="KAG0262587.1"/>
    </source>
</evidence>
<keyword evidence="13" id="KW-1185">Reference proteome</keyword>
<comment type="subcellular location">
    <subcellularLocation>
        <location evidence="3">Cytoplasm</location>
    </subcellularLocation>
    <subcellularLocation>
        <location evidence="2">Lysosome</location>
    </subcellularLocation>
    <subcellularLocation>
        <location evidence="1">Membrane</location>
    </subcellularLocation>
</comment>
<evidence type="ECO:0000256" key="10">
    <source>
        <dbReference type="SAM" id="MobiDB-lite"/>
    </source>
</evidence>
<evidence type="ECO:0000256" key="9">
    <source>
        <dbReference type="ARBA" id="ARBA00042134"/>
    </source>
</evidence>
<name>A0A9P6U759_9FUNG</name>
<keyword evidence="5" id="KW-0472">Membrane</keyword>
<accession>A0A9P6U759</accession>
<feature type="compositionally biased region" description="Low complexity" evidence="10">
    <location>
        <begin position="407"/>
        <end position="417"/>
    </location>
</feature>
<dbReference type="Pfam" id="PF07534">
    <property type="entry name" value="TLD"/>
    <property type="match status" value="1"/>
</dbReference>
<organism evidence="12 13">
    <name type="scientific">Actinomortierella ambigua</name>
    <dbReference type="NCBI Taxonomy" id="1343610"/>
    <lineage>
        <taxon>Eukaryota</taxon>
        <taxon>Fungi</taxon>
        <taxon>Fungi incertae sedis</taxon>
        <taxon>Mucoromycota</taxon>
        <taxon>Mortierellomycotina</taxon>
        <taxon>Mortierellomycetes</taxon>
        <taxon>Mortierellales</taxon>
        <taxon>Mortierellaceae</taxon>
        <taxon>Actinomortierella</taxon>
    </lineage>
</organism>
<feature type="region of interest" description="Disordered" evidence="10">
    <location>
        <begin position="95"/>
        <end position="133"/>
    </location>
</feature>
<evidence type="ECO:0000256" key="6">
    <source>
        <dbReference type="ARBA" id="ARBA00023228"/>
    </source>
</evidence>
<dbReference type="OrthoDB" id="26679at2759"/>
<comment type="caution">
    <text evidence="12">The sequence shown here is derived from an EMBL/GenBank/DDBJ whole genome shotgun (WGS) entry which is preliminary data.</text>
</comment>
<dbReference type="PROSITE" id="PS51886">
    <property type="entry name" value="TLDC"/>
    <property type="match status" value="1"/>
</dbReference>
<evidence type="ECO:0000256" key="7">
    <source>
        <dbReference type="ARBA" id="ARBA00039594"/>
    </source>
</evidence>
<gene>
    <name evidence="12" type="ORF">DFQ27_002256</name>
</gene>
<feature type="compositionally biased region" description="Gly residues" evidence="10">
    <location>
        <begin position="429"/>
        <end position="440"/>
    </location>
</feature>
<keyword evidence="6" id="KW-0458">Lysosome</keyword>
<evidence type="ECO:0000256" key="1">
    <source>
        <dbReference type="ARBA" id="ARBA00004370"/>
    </source>
</evidence>
<dbReference type="SMART" id="SM00584">
    <property type="entry name" value="TLDc"/>
    <property type="match status" value="1"/>
</dbReference>
<dbReference type="GO" id="GO:0016020">
    <property type="term" value="C:membrane"/>
    <property type="evidence" value="ECO:0007669"/>
    <property type="project" value="UniProtKB-SubCell"/>
</dbReference>
<dbReference type="AlphaFoldDB" id="A0A9P6U759"/>
<dbReference type="PANTHER" id="PTHR23354:SF131">
    <property type="entry name" value="MTOR-ASSOCIATED PROTEIN MEAK7"/>
    <property type="match status" value="1"/>
</dbReference>
<sequence length="649" mass="72435">MGAQTSKEDTATIDACLADFPEQEQTHLLALFAHLVKSSAELAKQRESNEAEKTTAAHHQGHIDPDAFDRYFGSFLPPTLVACFRTTMQLHSAMHQTTASSHSMSGSSTSHGTLSSKDTQNNKAAQRRRSLARSASVDARSGISKYGWVVTIHRLSKTLIEEQAGLSFMLQTHDASLESFIQNVMWAVMVYWTRFDIPSWQDVTIDHTRGTTEYLLTLPFQKALREAEMESMGDEDEDFQARKRKIQQDQDSWLASATKRAAAAGEPSTKELSRVAFLSWYEKTVEYQVLFTILVQNLFLRPPIVKRKAGSSSSKNPEDQEEEEEEAGDSKSPKSRSSPPLTELTNNKDNMSQEMENKLCRKNFVAPRIIGFKPPPHYSRLMSIADYFQLRYAMPTPGSISATVAGSTTTSPTNANTSKRRQSLDLLKGGSGKSGDGDGSGAMDNAESAPCPPFRLLFSSKTSGASFSTLLQKILYQGPTIMIMKDEDGYIFGAYADTDWEQGPKFYGTDRSFLFTIYPQFRIYRPTRVNQNYQYLDSGTKTLPNGIGFGGQFRYFGLWLASDFCSGHSAAEPICSTYGSPRLSKQQQFKLDELEVWQVQPSVLEHEDGPRHSAMDTHADAVAMLEMANRKMYSKEVRAPQNVYADDEA</sequence>
<dbReference type="EMBL" id="JAAAJB010000183">
    <property type="protein sequence ID" value="KAG0262587.1"/>
    <property type="molecule type" value="Genomic_DNA"/>
</dbReference>
<dbReference type="GO" id="GO:0005634">
    <property type="term" value="C:nucleus"/>
    <property type="evidence" value="ECO:0007669"/>
    <property type="project" value="TreeGrafter"/>
</dbReference>
<evidence type="ECO:0000256" key="2">
    <source>
        <dbReference type="ARBA" id="ARBA00004371"/>
    </source>
</evidence>
<reference evidence="12" key="1">
    <citation type="journal article" date="2020" name="Fungal Divers.">
        <title>Resolving the Mortierellaceae phylogeny through synthesis of multi-gene phylogenetics and phylogenomics.</title>
        <authorList>
            <person name="Vandepol N."/>
            <person name="Liber J."/>
            <person name="Desiro A."/>
            <person name="Na H."/>
            <person name="Kennedy M."/>
            <person name="Barry K."/>
            <person name="Grigoriev I.V."/>
            <person name="Miller A.N."/>
            <person name="O'Donnell K."/>
            <person name="Stajich J.E."/>
            <person name="Bonito G."/>
        </authorList>
    </citation>
    <scope>NUCLEOTIDE SEQUENCE</scope>
    <source>
        <strain evidence="12">BC1065</strain>
    </source>
</reference>
<dbReference type="Proteomes" id="UP000807716">
    <property type="component" value="Unassembled WGS sequence"/>
</dbReference>
<evidence type="ECO:0000256" key="8">
    <source>
        <dbReference type="ARBA" id="ARBA00041780"/>
    </source>
</evidence>
<keyword evidence="4" id="KW-0963">Cytoplasm</keyword>
<evidence type="ECO:0000313" key="13">
    <source>
        <dbReference type="Proteomes" id="UP000807716"/>
    </source>
</evidence>
<feature type="region of interest" description="Disordered" evidence="10">
    <location>
        <begin position="403"/>
        <end position="446"/>
    </location>
</feature>
<dbReference type="InterPro" id="IPR006571">
    <property type="entry name" value="TLDc_dom"/>
</dbReference>
<dbReference type="PANTHER" id="PTHR23354">
    <property type="entry name" value="NUCLEOLAR PROTEIN 7/ESTROGEN RECEPTOR COACTIVATOR-RELATED"/>
    <property type="match status" value="1"/>
</dbReference>